<gene>
    <name evidence="9" type="primary">mscL</name>
    <name evidence="10" type="ORF">A2704_06755</name>
</gene>
<evidence type="ECO:0000256" key="2">
    <source>
        <dbReference type="ARBA" id="ARBA00022448"/>
    </source>
</evidence>
<dbReference type="PANTHER" id="PTHR30266">
    <property type="entry name" value="MECHANOSENSITIVE CHANNEL MSCL"/>
    <property type="match status" value="1"/>
</dbReference>
<dbReference type="InterPro" id="IPR001185">
    <property type="entry name" value="MS_channel"/>
</dbReference>
<comment type="similarity">
    <text evidence="9">Belongs to the MscL family.</text>
</comment>
<sequence>MKGFLKEFETFAVRGNAIDLAVGVVIGAAFGQITTAFASGILTPPIGLLLGGVDFTKLAVSIGGGAQIAYGLLIEAFLNFILIALALFLLLKLFNRLAHKRKQEEKKSEDSPQLKVLAEIRDILKAQ</sequence>
<dbReference type="PANTHER" id="PTHR30266:SF2">
    <property type="entry name" value="LARGE-CONDUCTANCE MECHANOSENSITIVE CHANNEL"/>
    <property type="match status" value="1"/>
</dbReference>
<comment type="function">
    <text evidence="9">Channel that opens in response to stretch forces in the membrane lipid bilayer. May participate in the regulation of osmotic pressure changes within the cell.</text>
</comment>
<keyword evidence="3 9" id="KW-1003">Cell membrane</keyword>
<keyword evidence="5 9" id="KW-1133">Transmembrane helix</keyword>
<dbReference type="HAMAP" id="MF_00115">
    <property type="entry name" value="MscL"/>
    <property type="match status" value="1"/>
</dbReference>
<accession>A0A1F6CRZ8</accession>
<evidence type="ECO:0000256" key="3">
    <source>
        <dbReference type="ARBA" id="ARBA00022475"/>
    </source>
</evidence>
<dbReference type="GO" id="GO:0005886">
    <property type="term" value="C:plasma membrane"/>
    <property type="evidence" value="ECO:0007669"/>
    <property type="project" value="UniProtKB-SubCell"/>
</dbReference>
<dbReference type="SUPFAM" id="SSF81330">
    <property type="entry name" value="Gated mechanosensitive channel"/>
    <property type="match status" value="1"/>
</dbReference>
<dbReference type="Gene3D" id="1.10.1200.120">
    <property type="entry name" value="Large-conductance mechanosensitive channel, MscL, domain 1"/>
    <property type="match status" value="1"/>
</dbReference>
<feature type="transmembrane region" description="Helical" evidence="9">
    <location>
        <begin position="68"/>
        <end position="91"/>
    </location>
</feature>
<keyword evidence="8 9" id="KW-0407">Ion channel</keyword>
<evidence type="ECO:0000256" key="7">
    <source>
        <dbReference type="ARBA" id="ARBA00023136"/>
    </source>
</evidence>
<dbReference type="GO" id="GO:0008381">
    <property type="term" value="F:mechanosensitive monoatomic ion channel activity"/>
    <property type="evidence" value="ECO:0007669"/>
    <property type="project" value="UniProtKB-UniRule"/>
</dbReference>
<dbReference type="InterPro" id="IPR037673">
    <property type="entry name" value="MSC/AndL"/>
</dbReference>
<evidence type="ECO:0000256" key="4">
    <source>
        <dbReference type="ARBA" id="ARBA00022692"/>
    </source>
</evidence>
<evidence type="ECO:0000313" key="10">
    <source>
        <dbReference type="EMBL" id="OGG51887.1"/>
    </source>
</evidence>
<dbReference type="Proteomes" id="UP000176445">
    <property type="component" value="Unassembled WGS sequence"/>
</dbReference>
<dbReference type="Pfam" id="PF01741">
    <property type="entry name" value="MscL"/>
    <property type="match status" value="1"/>
</dbReference>
<dbReference type="InterPro" id="IPR036019">
    <property type="entry name" value="MscL_channel"/>
</dbReference>
<dbReference type="NCBIfam" id="TIGR00220">
    <property type="entry name" value="mscL"/>
    <property type="match status" value="1"/>
</dbReference>
<evidence type="ECO:0000256" key="1">
    <source>
        <dbReference type="ARBA" id="ARBA00004141"/>
    </source>
</evidence>
<organism evidence="10 11">
    <name type="scientific">Candidatus Kaiserbacteria bacterium RIFCSPHIGHO2_01_FULL_54_36b</name>
    <dbReference type="NCBI Taxonomy" id="1798483"/>
    <lineage>
        <taxon>Bacteria</taxon>
        <taxon>Candidatus Kaiseribacteriota</taxon>
    </lineage>
</organism>
<comment type="subcellular location">
    <subcellularLocation>
        <location evidence="9">Cell membrane</location>
        <topology evidence="9">Multi-pass membrane protein</topology>
    </subcellularLocation>
    <subcellularLocation>
        <location evidence="1">Membrane</location>
        <topology evidence="1">Multi-pass membrane protein</topology>
    </subcellularLocation>
</comment>
<evidence type="ECO:0000313" key="11">
    <source>
        <dbReference type="Proteomes" id="UP000176445"/>
    </source>
</evidence>
<dbReference type="EMBL" id="MFKW01000009">
    <property type="protein sequence ID" value="OGG51887.1"/>
    <property type="molecule type" value="Genomic_DNA"/>
</dbReference>
<keyword evidence="2 9" id="KW-0813">Transport</keyword>
<proteinExistence type="inferred from homology"/>
<keyword evidence="7 9" id="KW-0472">Membrane</keyword>
<keyword evidence="4 9" id="KW-0812">Transmembrane</keyword>
<evidence type="ECO:0000256" key="8">
    <source>
        <dbReference type="ARBA" id="ARBA00023303"/>
    </source>
</evidence>
<keyword evidence="6 9" id="KW-0406">Ion transport</keyword>
<protein>
    <recommendedName>
        <fullName evidence="9">Large-conductance mechanosensitive channel</fullName>
    </recommendedName>
</protein>
<evidence type="ECO:0000256" key="9">
    <source>
        <dbReference type="HAMAP-Rule" id="MF_00115"/>
    </source>
</evidence>
<evidence type="ECO:0000256" key="6">
    <source>
        <dbReference type="ARBA" id="ARBA00023065"/>
    </source>
</evidence>
<dbReference type="AlphaFoldDB" id="A0A1F6CRZ8"/>
<dbReference type="PRINTS" id="PR01264">
    <property type="entry name" value="MECHCHANNEL"/>
</dbReference>
<comment type="caution">
    <text evidence="10">The sequence shown here is derived from an EMBL/GenBank/DDBJ whole genome shotgun (WGS) entry which is preliminary data.</text>
</comment>
<reference evidence="10 11" key="1">
    <citation type="journal article" date="2016" name="Nat. Commun.">
        <title>Thousands of microbial genomes shed light on interconnected biogeochemical processes in an aquifer system.</title>
        <authorList>
            <person name="Anantharaman K."/>
            <person name="Brown C.T."/>
            <person name="Hug L.A."/>
            <person name="Sharon I."/>
            <person name="Castelle C.J."/>
            <person name="Probst A.J."/>
            <person name="Thomas B.C."/>
            <person name="Singh A."/>
            <person name="Wilkins M.J."/>
            <person name="Karaoz U."/>
            <person name="Brodie E.L."/>
            <person name="Williams K.H."/>
            <person name="Hubbard S.S."/>
            <person name="Banfield J.F."/>
        </authorList>
    </citation>
    <scope>NUCLEOTIDE SEQUENCE [LARGE SCALE GENOMIC DNA]</scope>
</reference>
<evidence type="ECO:0000256" key="5">
    <source>
        <dbReference type="ARBA" id="ARBA00022989"/>
    </source>
</evidence>
<name>A0A1F6CRZ8_9BACT</name>
<comment type="subunit">
    <text evidence="9">Homopentamer.</text>
</comment>
<feature type="transmembrane region" description="Helical" evidence="9">
    <location>
        <begin position="20"/>
        <end position="48"/>
    </location>
</feature>